<gene>
    <name evidence="1" type="ORF">SAMN05880501_10130</name>
</gene>
<organism evidence="1 2">
    <name type="scientific">Ureibacillus xyleni</name>
    <dbReference type="NCBI Taxonomy" id="614648"/>
    <lineage>
        <taxon>Bacteria</taxon>
        <taxon>Bacillati</taxon>
        <taxon>Bacillota</taxon>
        <taxon>Bacilli</taxon>
        <taxon>Bacillales</taxon>
        <taxon>Caryophanaceae</taxon>
        <taxon>Ureibacillus</taxon>
    </lineage>
</organism>
<reference evidence="2" key="1">
    <citation type="submission" date="2017-08" db="EMBL/GenBank/DDBJ databases">
        <authorList>
            <person name="Varghese N."/>
            <person name="Submissions S."/>
        </authorList>
    </citation>
    <scope>NUCLEOTIDE SEQUENCE [LARGE SCALE GENOMIC DNA]</scope>
    <source>
        <strain evidence="2">JC22</strain>
    </source>
</reference>
<dbReference type="EMBL" id="OBMQ01000001">
    <property type="protein sequence ID" value="SOB89582.1"/>
    <property type="molecule type" value="Genomic_DNA"/>
</dbReference>
<dbReference type="Proteomes" id="UP000219636">
    <property type="component" value="Unassembled WGS sequence"/>
</dbReference>
<name>A0A285RB03_9BACL</name>
<dbReference type="Pfam" id="PF17261">
    <property type="entry name" value="DUF5327"/>
    <property type="match status" value="1"/>
</dbReference>
<protein>
    <submittedName>
        <fullName evidence="1">Uncharacterized protein</fullName>
    </submittedName>
</protein>
<proteinExistence type="predicted"/>
<accession>A0A285RB03</accession>
<sequence>MMISYKSLLDEIEVHLANAKNTEDEQQIREQLTAIRALCNVGLANNQISKPTTKSVSLNQSNTSPSQSQSIINSVSSLNASKLTENDANGDSIFDF</sequence>
<dbReference type="AlphaFoldDB" id="A0A285RB03"/>
<keyword evidence="2" id="KW-1185">Reference proteome</keyword>
<evidence type="ECO:0000313" key="1">
    <source>
        <dbReference type="EMBL" id="SOB89582.1"/>
    </source>
</evidence>
<evidence type="ECO:0000313" key="2">
    <source>
        <dbReference type="Proteomes" id="UP000219636"/>
    </source>
</evidence>
<dbReference type="InterPro" id="IPR035218">
    <property type="entry name" value="DUF5327"/>
</dbReference>
<dbReference type="RefSeq" id="WP_237658276.1">
    <property type="nucleotide sequence ID" value="NZ_OBMQ01000001.1"/>
</dbReference>